<keyword evidence="2" id="KW-1185">Reference proteome</keyword>
<dbReference type="AlphaFoldDB" id="A0AAP0E934"/>
<evidence type="ECO:0000313" key="1">
    <source>
        <dbReference type="EMBL" id="KAK9088924.1"/>
    </source>
</evidence>
<protein>
    <submittedName>
        <fullName evidence="1">Uncharacterized protein</fullName>
    </submittedName>
</protein>
<reference evidence="1 2" key="1">
    <citation type="submission" date="2024-01" db="EMBL/GenBank/DDBJ databases">
        <title>Genome assemblies of Stephania.</title>
        <authorList>
            <person name="Yang L."/>
        </authorList>
    </citation>
    <scope>NUCLEOTIDE SEQUENCE [LARGE SCALE GENOMIC DNA]</scope>
    <source>
        <strain evidence="1">JXDWG</strain>
        <tissue evidence="1">Leaf</tissue>
    </source>
</reference>
<gene>
    <name evidence="1" type="ORF">Scep_028006</name>
</gene>
<name>A0AAP0E934_9MAGN</name>
<sequence length="102" mass="11526">MNTCVIRSKAVMWQYAHQKRVVRTTSSDGVAVCPPKESCLRHELQWCGYDPTKKKSDLHCEISNLQVVTIDDVSKTLTVGLVELDGGHNGHYDHQWFTSPRG</sequence>
<accession>A0AAP0E934</accession>
<organism evidence="1 2">
    <name type="scientific">Stephania cephalantha</name>
    <dbReference type="NCBI Taxonomy" id="152367"/>
    <lineage>
        <taxon>Eukaryota</taxon>
        <taxon>Viridiplantae</taxon>
        <taxon>Streptophyta</taxon>
        <taxon>Embryophyta</taxon>
        <taxon>Tracheophyta</taxon>
        <taxon>Spermatophyta</taxon>
        <taxon>Magnoliopsida</taxon>
        <taxon>Ranunculales</taxon>
        <taxon>Menispermaceae</taxon>
        <taxon>Menispermoideae</taxon>
        <taxon>Cissampelideae</taxon>
        <taxon>Stephania</taxon>
    </lineage>
</organism>
<comment type="caution">
    <text evidence="1">The sequence shown here is derived from an EMBL/GenBank/DDBJ whole genome shotgun (WGS) entry which is preliminary data.</text>
</comment>
<proteinExistence type="predicted"/>
<dbReference type="Proteomes" id="UP001419268">
    <property type="component" value="Unassembled WGS sequence"/>
</dbReference>
<dbReference type="EMBL" id="JBBNAG010000012">
    <property type="protein sequence ID" value="KAK9088924.1"/>
    <property type="molecule type" value="Genomic_DNA"/>
</dbReference>
<evidence type="ECO:0000313" key="2">
    <source>
        <dbReference type="Proteomes" id="UP001419268"/>
    </source>
</evidence>